<feature type="compositionally biased region" description="Polar residues" evidence="4">
    <location>
        <begin position="625"/>
        <end position="641"/>
    </location>
</feature>
<sequence>MPQVTATPVRGKGRGKPHHQTTTTASTPHQPLIASDPLSACLDANGTYICTAFNPRCYIIQKVTSASGLLNPNADEFESKSDTDISCDLHVGWSDRYNSQRHQELGCPFSSTIVNNGYVYMNGDVGKLPSGAVYTANSEIAASTDSVPQYVTLNGVAEGAEGLSSTQPSAPSDNGTQTNLPLPQLKQMLSQQLEYYFSRENLANDAYLLSQMDNDQYVPIWTVANFNQVKKLTKDIKLITEVLRESPNVQVDEEGVKVRPNHKRCIVILREIPDNTPVEDVKNLFSGENCPRFISCEFAHNNNWYVTFESDDDAQRAYRYLREEVREFQGRPIMARIKAKPMNRMPIAPPIPSAFKNGYRVTPPPTAVYDPAAFPPGQQRFIFANGTPGQSVTYPNQVHVYSPYHQQQQPPFYTSVVQAWPTGAAGYYDISSVFQVNGLAPQTFKPPQPFRAGVTGSGRPRKQNRNNNNNANQNNSSSASTTGQQNETNQTSGGGSGGRQAPPPSVSPGGKKGGDVVKVGQHNNNDDTCIEPASATTGLQEVVRTSVVMDEGGAILYRPLLLAPVNVVKEPVPPRHRRKRKDDDGALAISGGSLQTSQQQQGLQQTRGAQFDLEESAFPPLPDHSSGQLPIKQSPQVSLTSGACGESSSQNQHHHHNNHHQPQPIQPQSSHHLQTQPVAVDSSTAPTSNCWGENNRLADVVRGTAKTRTNSKETGCGPDDPTRGSSPYGAGRFQGSDSKESSTAPSNGREQQHVTPPNSPDKIVPVSNAKCTMADKATKTDDVFFNGEPETIISCPTTTNAATMTTTVSATETTCPFSTATSRSSVCVTAAPVAVPAASATPSSCHLPVSRQSSRTETAVSKMPLSPPPPLSTSETVGGAASSSVSTTRMSYAQVAQHHKEIRAAQKEKYQQQLKDRHQQPQSVSEPSQLQASVSSAIKVGGGVSVSISPSPSAAPAVTTSPGTGRSMQQQTEIRDGNQQKDASQQQGRHHSSSVPTATSVRNGSRANYINSGTSSAQAQQSRRRSEQQQRQFRDFVPARSPK</sequence>
<dbReference type="KEGG" id="apln:108735526"/>
<dbReference type="InterPro" id="IPR036388">
    <property type="entry name" value="WH-like_DNA-bd_sf"/>
</dbReference>
<dbReference type="PANTHER" id="PTHR22792">
    <property type="entry name" value="LUPUS LA PROTEIN-RELATED"/>
    <property type="match status" value="1"/>
</dbReference>
<dbReference type="CDD" id="cd12430">
    <property type="entry name" value="RRM_LARP4_5_like"/>
    <property type="match status" value="1"/>
</dbReference>
<dbReference type="SMART" id="SM00360">
    <property type="entry name" value="RRM"/>
    <property type="match status" value="1"/>
</dbReference>
<dbReference type="InterPro" id="IPR036390">
    <property type="entry name" value="WH_DNA-bd_sf"/>
</dbReference>
<feature type="compositionally biased region" description="Basic and acidic residues" evidence="4">
    <location>
        <begin position="898"/>
        <end position="919"/>
    </location>
</feature>
<dbReference type="InterPro" id="IPR035979">
    <property type="entry name" value="RBD_domain_sf"/>
</dbReference>
<feature type="region of interest" description="Disordered" evidence="4">
    <location>
        <begin position="572"/>
        <end position="766"/>
    </location>
</feature>
<feature type="compositionally biased region" description="Polar residues" evidence="4">
    <location>
        <begin position="673"/>
        <end position="692"/>
    </location>
</feature>
<dbReference type="GeneID" id="108735526"/>
<evidence type="ECO:0000313" key="6">
    <source>
        <dbReference type="Proteomes" id="UP000192223"/>
    </source>
</evidence>
<protein>
    <submittedName>
        <fullName evidence="7">La-related protein CG11505 isoform X1</fullName>
    </submittedName>
</protein>
<dbReference type="CTD" id="23185"/>
<dbReference type="SUPFAM" id="SSF46785">
    <property type="entry name" value="Winged helix' DNA-binding domain"/>
    <property type="match status" value="1"/>
</dbReference>
<dbReference type="GO" id="GO:0003730">
    <property type="term" value="F:mRNA 3'-UTR binding"/>
    <property type="evidence" value="ECO:0007669"/>
    <property type="project" value="TreeGrafter"/>
</dbReference>
<feature type="compositionally biased region" description="Low complexity" evidence="4">
    <location>
        <begin position="590"/>
        <end position="606"/>
    </location>
</feature>
<keyword evidence="2 3" id="KW-0694">RNA-binding</keyword>
<dbReference type="GO" id="GO:0045727">
    <property type="term" value="P:positive regulation of translation"/>
    <property type="evidence" value="ECO:0007669"/>
    <property type="project" value="TreeGrafter"/>
</dbReference>
<reference evidence="7" key="1">
    <citation type="submission" date="2025-08" db="UniProtKB">
        <authorList>
            <consortium name="RefSeq"/>
        </authorList>
    </citation>
    <scope>IDENTIFICATION</scope>
    <source>
        <tissue evidence="7">Entire body</tissue>
    </source>
</reference>
<keyword evidence="1" id="KW-0597">Phosphoprotein</keyword>
<dbReference type="Pfam" id="PF26088">
    <property type="entry name" value="RRM_LARP4"/>
    <property type="match status" value="1"/>
</dbReference>
<evidence type="ECO:0000256" key="3">
    <source>
        <dbReference type="PROSITE-ProRule" id="PRU00332"/>
    </source>
</evidence>
<feature type="compositionally biased region" description="Polar residues" evidence="4">
    <location>
        <begin position="850"/>
        <end position="859"/>
    </location>
</feature>
<dbReference type="Pfam" id="PF05383">
    <property type="entry name" value="La"/>
    <property type="match status" value="1"/>
</dbReference>
<evidence type="ECO:0000256" key="2">
    <source>
        <dbReference type="ARBA" id="ARBA00022884"/>
    </source>
</evidence>
<dbReference type="InterPro" id="IPR045180">
    <property type="entry name" value="La_dom_prot"/>
</dbReference>
<dbReference type="RefSeq" id="XP_018323016.1">
    <property type="nucleotide sequence ID" value="XM_018467514.2"/>
</dbReference>
<dbReference type="SMART" id="SM00715">
    <property type="entry name" value="LA"/>
    <property type="match status" value="1"/>
</dbReference>
<dbReference type="SUPFAM" id="SSF54928">
    <property type="entry name" value="RNA-binding domain, RBD"/>
    <property type="match status" value="1"/>
</dbReference>
<dbReference type="InterPro" id="IPR058699">
    <property type="entry name" value="RRM_LARP4/4B"/>
</dbReference>
<evidence type="ECO:0000256" key="1">
    <source>
        <dbReference type="ARBA" id="ARBA00022553"/>
    </source>
</evidence>
<dbReference type="PANTHER" id="PTHR22792:SF131">
    <property type="entry name" value="LA-RELATED PROTEIN LARP4B"/>
    <property type="match status" value="1"/>
</dbReference>
<dbReference type="InterPro" id="IPR012677">
    <property type="entry name" value="Nucleotide-bd_a/b_plait_sf"/>
</dbReference>
<feature type="compositionally biased region" description="Low complexity" evidence="4">
    <location>
        <begin position="660"/>
        <end position="672"/>
    </location>
</feature>
<feature type="region of interest" description="Disordered" evidence="4">
    <location>
        <begin position="946"/>
        <end position="1043"/>
    </location>
</feature>
<dbReference type="InterPro" id="IPR000504">
    <property type="entry name" value="RRM_dom"/>
</dbReference>
<evidence type="ECO:0000259" key="5">
    <source>
        <dbReference type="PROSITE" id="PS50961"/>
    </source>
</evidence>
<dbReference type="AlphaFoldDB" id="A0A1W4WGD4"/>
<feature type="compositionally biased region" description="Polar residues" evidence="4">
    <location>
        <begin position="741"/>
        <end position="756"/>
    </location>
</feature>
<proteinExistence type="predicted"/>
<evidence type="ECO:0000313" key="7">
    <source>
        <dbReference type="RefSeq" id="XP_018323016.1"/>
    </source>
</evidence>
<dbReference type="Proteomes" id="UP000192223">
    <property type="component" value="Unplaced"/>
</dbReference>
<evidence type="ECO:0000256" key="4">
    <source>
        <dbReference type="SAM" id="MobiDB-lite"/>
    </source>
</evidence>
<dbReference type="Gene3D" id="3.30.70.330">
    <property type="match status" value="1"/>
</dbReference>
<feature type="compositionally biased region" description="Polar residues" evidence="4">
    <location>
        <begin position="920"/>
        <end position="931"/>
    </location>
</feature>
<dbReference type="PROSITE" id="PS50961">
    <property type="entry name" value="HTH_LA"/>
    <property type="match status" value="1"/>
</dbReference>
<dbReference type="InterPro" id="IPR006630">
    <property type="entry name" value="La_HTH"/>
</dbReference>
<feature type="compositionally biased region" description="Low complexity" evidence="4">
    <location>
        <begin position="946"/>
        <end position="965"/>
    </location>
</feature>
<feature type="region of interest" description="Disordered" evidence="4">
    <location>
        <begin position="839"/>
        <end position="931"/>
    </location>
</feature>
<keyword evidence="6" id="KW-1185">Reference proteome</keyword>
<dbReference type="OrthoDB" id="10046764at2759"/>
<gene>
    <name evidence="7" type="primary">LOC108735526</name>
</gene>
<organism evidence="6 7">
    <name type="scientific">Agrilus planipennis</name>
    <name type="common">Emerald ash borer</name>
    <name type="synonym">Agrilus marcopoli</name>
    <dbReference type="NCBI Taxonomy" id="224129"/>
    <lineage>
        <taxon>Eukaryota</taxon>
        <taxon>Metazoa</taxon>
        <taxon>Ecdysozoa</taxon>
        <taxon>Arthropoda</taxon>
        <taxon>Hexapoda</taxon>
        <taxon>Insecta</taxon>
        <taxon>Pterygota</taxon>
        <taxon>Neoptera</taxon>
        <taxon>Endopterygota</taxon>
        <taxon>Coleoptera</taxon>
        <taxon>Polyphaga</taxon>
        <taxon>Elateriformia</taxon>
        <taxon>Buprestoidea</taxon>
        <taxon>Buprestidae</taxon>
        <taxon>Agrilinae</taxon>
        <taxon>Agrilus</taxon>
    </lineage>
</organism>
<feature type="region of interest" description="Disordered" evidence="4">
    <location>
        <begin position="442"/>
        <end position="532"/>
    </location>
</feature>
<dbReference type="InParanoid" id="A0A1W4WGD4"/>
<feature type="compositionally biased region" description="Polar residues" evidence="4">
    <location>
        <begin position="873"/>
        <end position="891"/>
    </location>
</feature>
<dbReference type="GO" id="GO:0010494">
    <property type="term" value="C:cytoplasmic stress granule"/>
    <property type="evidence" value="ECO:0007669"/>
    <property type="project" value="TreeGrafter"/>
</dbReference>
<feature type="region of interest" description="Disordered" evidence="4">
    <location>
        <begin position="1"/>
        <end position="30"/>
    </location>
</feature>
<dbReference type="STRING" id="224129.A0A1W4WGD4"/>
<dbReference type="Gene3D" id="1.10.10.10">
    <property type="entry name" value="Winged helix-like DNA-binding domain superfamily/Winged helix DNA-binding domain"/>
    <property type="match status" value="1"/>
</dbReference>
<feature type="domain" description="HTH La-type RNA-binding" evidence="5">
    <location>
        <begin position="179"/>
        <end position="268"/>
    </location>
</feature>
<dbReference type="CDD" id="cd08031">
    <property type="entry name" value="LARP_4_5_like"/>
    <property type="match status" value="1"/>
</dbReference>
<feature type="compositionally biased region" description="Low complexity" evidence="4">
    <location>
        <begin position="465"/>
        <end position="486"/>
    </location>
</feature>
<accession>A0A1W4WGD4</accession>
<feature type="compositionally biased region" description="Polar residues" evidence="4">
    <location>
        <begin position="20"/>
        <end position="29"/>
    </location>
</feature>
<name>A0A1W4WGD4_AGRPL</name>
<feature type="compositionally biased region" description="Polar residues" evidence="4">
    <location>
        <begin position="980"/>
        <end position="1014"/>
    </location>
</feature>
<feature type="compositionally biased region" description="Basic and acidic residues" evidence="4">
    <location>
        <begin position="1024"/>
        <end position="1034"/>
    </location>
</feature>
<dbReference type="GO" id="GO:0005829">
    <property type="term" value="C:cytosol"/>
    <property type="evidence" value="ECO:0007669"/>
    <property type="project" value="TreeGrafter"/>
</dbReference>